<evidence type="ECO:0000313" key="5">
    <source>
        <dbReference type="EMBL" id="MFC0081035.1"/>
    </source>
</evidence>
<dbReference type="Pfam" id="PF20803">
    <property type="entry name" value="PaaX_M"/>
    <property type="match status" value="1"/>
</dbReference>
<sequence>MSNLVAGLAEAPSEPVEQGAGSGPLRPRTVLFDLFGDHLRHHDGRVSTPVLVALLGVLGIPEASARTALVRMRREGWLASTRAGRTVQWALTPRAVALLDEGRERIFEWRTPTWDGCWRMVIFHVPERDREQRHRARRTLAWFGFGPLAGGTWISPHDRLAEVAAALAERAPAARVDLFTGTTAGPGADRDLVERCWDLRGLAEDYRGFLARLDHLPPPARLERLAGAAALRLQIDLVAHYRQFPFRDPNLPAELLPEDWPGAAAHQAFRETHDALADPAGRFVAQMLAVHED</sequence>
<dbReference type="Pfam" id="PF07848">
    <property type="entry name" value="PaaX"/>
    <property type="match status" value="1"/>
</dbReference>
<proteinExistence type="predicted"/>
<dbReference type="InterPro" id="IPR013225">
    <property type="entry name" value="PaaX_C"/>
</dbReference>
<dbReference type="InterPro" id="IPR012906">
    <property type="entry name" value="PaaX-like_N"/>
</dbReference>
<feature type="region of interest" description="Disordered" evidence="1">
    <location>
        <begin position="1"/>
        <end position="24"/>
    </location>
</feature>
<gene>
    <name evidence="5" type="ORF">ACFFRE_02535</name>
</gene>
<dbReference type="Gene3D" id="1.10.10.10">
    <property type="entry name" value="Winged helix-like DNA-binding domain superfamily/Winged helix DNA-binding domain"/>
    <property type="match status" value="1"/>
</dbReference>
<evidence type="ECO:0000259" key="2">
    <source>
        <dbReference type="Pfam" id="PF07848"/>
    </source>
</evidence>
<evidence type="ECO:0000259" key="4">
    <source>
        <dbReference type="Pfam" id="PF20803"/>
    </source>
</evidence>
<evidence type="ECO:0000256" key="1">
    <source>
        <dbReference type="SAM" id="MobiDB-lite"/>
    </source>
</evidence>
<dbReference type="InterPro" id="IPR036388">
    <property type="entry name" value="WH-like_DNA-bd_sf"/>
</dbReference>
<dbReference type="Gene3D" id="3.30.70.2650">
    <property type="match status" value="1"/>
</dbReference>
<protein>
    <submittedName>
        <fullName evidence="5">PaaX family transcriptional regulator C-terminal domain-containing protein</fullName>
    </submittedName>
</protein>
<dbReference type="PIRSF" id="PIRSF020623">
    <property type="entry name" value="PaaX"/>
    <property type="match status" value="1"/>
</dbReference>
<evidence type="ECO:0000259" key="3">
    <source>
        <dbReference type="Pfam" id="PF08223"/>
    </source>
</evidence>
<dbReference type="Proteomes" id="UP001589788">
    <property type="component" value="Unassembled WGS sequence"/>
</dbReference>
<feature type="domain" description="Transcriptional repressor PaaX-like C-terminal" evidence="3">
    <location>
        <begin position="197"/>
        <end position="285"/>
    </location>
</feature>
<feature type="domain" description="Transcriptional repressor PaaX-like central Cas2-like" evidence="4">
    <location>
        <begin position="112"/>
        <end position="193"/>
    </location>
</feature>
<evidence type="ECO:0000313" key="6">
    <source>
        <dbReference type="Proteomes" id="UP001589788"/>
    </source>
</evidence>
<comment type="caution">
    <text evidence="5">The sequence shown here is derived from an EMBL/GenBank/DDBJ whole genome shotgun (WGS) entry which is preliminary data.</text>
</comment>
<accession>A0ABV6C023</accession>
<reference evidence="5 6" key="1">
    <citation type="submission" date="2024-09" db="EMBL/GenBank/DDBJ databases">
        <authorList>
            <person name="Sun Q."/>
            <person name="Mori K."/>
        </authorList>
    </citation>
    <scope>NUCLEOTIDE SEQUENCE [LARGE SCALE GENOMIC DNA]</scope>
    <source>
        <strain evidence="5 6">JCM 15389</strain>
    </source>
</reference>
<dbReference type="PANTHER" id="PTHR30319">
    <property type="entry name" value="PHENYLACETIC ACID REGULATOR-RELATED TRANSCRIPTIONAL REPRESSOR"/>
    <property type="match status" value="1"/>
</dbReference>
<dbReference type="EMBL" id="JBHLYQ010000013">
    <property type="protein sequence ID" value="MFC0081035.1"/>
    <property type="molecule type" value="Genomic_DNA"/>
</dbReference>
<keyword evidence="6" id="KW-1185">Reference proteome</keyword>
<dbReference type="PANTHER" id="PTHR30319:SF1">
    <property type="entry name" value="TRANSCRIPTIONAL REPRESSOR PAAX"/>
    <property type="match status" value="1"/>
</dbReference>
<dbReference type="InterPro" id="IPR011965">
    <property type="entry name" value="PaaX_trns_reg"/>
</dbReference>
<feature type="domain" description="Transcriptional repressor PaaX-like N-terminal" evidence="2">
    <location>
        <begin position="27"/>
        <end position="94"/>
    </location>
</feature>
<organism evidence="5 6">
    <name type="scientific">Aciditerrimonas ferrireducens</name>
    <dbReference type="NCBI Taxonomy" id="667306"/>
    <lineage>
        <taxon>Bacteria</taxon>
        <taxon>Bacillati</taxon>
        <taxon>Actinomycetota</taxon>
        <taxon>Acidimicrobiia</taxon>
        <taxon>Acidimicrobiales</taxon>
        <taxon>Acidimicrobiaceae</taxon>
        <taxon>Aciditerrimonas</taxon>
    </lineage>
</organism>
<dbReference type="Pfam" id="PF08223">
    <property type="entry name" value="PaaX_C"/>
    <property type="match status" value="1"/>
</dbReference>
<dbReference type="Gene3D" id="1.20.58.1460">
    <property type="match status" value="1"/>
</dbReference>
<dbReference type="RefSeq" id="WP_377787871.1">
    <property type="nucleotide sequence ID" value="NZ_JBHLYQ010000013.1"/>
</dbReference>
<dbReference type="InterPro" id="IPR048846">
    <property type="entry name" value="PaaX-like_central"/>
</dbReference>
<name>A0ABV6C023_9ACTN</name>